<dbReference type="Pfam" id="PF01936">
    <property type="entry name" value="NYN"/>
    <property type="match status" value="1"/>
</dbReference>
<name>A0A9X3B1L9_9PSED</name>
<dbReference type="InterPro" id="IPR021139">
    <property type="entry name" value="NYN"/>
</dbReference>
<dbReference type="Proteomes" id="UP001139955">
    <property type="component" value="Unassembled WGS sequence"/>
</dbReference>
<dbReference type="AlphaFoldDB" id="A0A9X3B1L9"/>
<organism evidence="2 3">
    <name type="scientific">Pseudomonas koreensis</name>
    <dbReference type="NCBI Taxonomy" id="198620"/>
    <lineage>
        <taxon>Bacteria</taxon>
        <taxon>Pseudomonadati</taxon>
        <taxon>Pseudomonadota</taxon>
        <taxon>Gammaproteobacteria</taxon>
        <taxon>Pseudomonadales</taxon>
        <taxon>Pseudomonadaceae</taxon>
        <taxon>Pseudomonas</taxon>
    </lineage>
</organism>
<gene>
    <name evidence="2" type="ORF">OC940_05370</name>
</gene>
<reference evidence="2" key="2">
    <citation type="journal article" date="2023" name="mSystems">
        <title>Charting the Lipopeptidome of Nonpathogenic Pseudomonas.</title>
        <authorList>
            <person name="Cesa-Luna C."/>
            <person name="Geudens N."/>
            <person name="Girard L."/>
            <person name="De Roo V."/>
            <person name="Maklad H.R."/>
            <person name="Martins J.C."/>
            <person name="Hofte M."/>
            <person name="De Mot R."/>
        </authorList>
    </citation>
    <scope>NUCLEOTIDE SEQUENCE</scope>
    <source>
        <strain evidence="2">B1M3-32</strain>
    </source>
</reference>
<protein>
    <submittedName>
        <fullName evidence="2">NYN domain-containing protein</fullName>
    </submittedName>
</protein>
<dbReference type="GO" id="GO:0004540">
    <property type="term" value="F:RNA nuclease activity"/>
    <property type="evidence" value="ECO:0007669"/>
    <property type="project" value="InterPro"/>
</dbReference>
<dbReference type="Gene3D" id="3.40.50.1010">
    <property type="entry name" value="5'-nuclease"/>
    <property type="match status" value="1"/>
</dbReference>
<keyword evidence="3" id="KW-1185">Reference proteome</keyword>
<proteinExistence type="predicted"/>
<comment type="caution">
    <text evidence="2">The sequence shown here is derived from an EMBL/GenBank/DDBJ whole genome shotgun (WGS) entry which is preliminary data.</text>
</comment>
<evidence type="ECO:0000259" key="1">
    <source>
        <dbReference type="Pfam" id="PF01936"/>
    </source>
</evidence>
<feature type="domain" description="NYN" evidence="1">
    <location>
        <begin position="95"/>
        <end position="159"/>
    </location>
</feature>
<reference evidence="2" key="1">
    <citation type="submission" date="2022-09" db="EMBL/GenBank/DDBJ databases">
        <authorList>
            <person name="Cesa-Luna C."/>
            <person name="Girard L."/>
            <person name="Lood C."/>
            <person name="Hofte M."/>
            <person name="De Mot R."/>
        </authorList>
    </citation>
    <scope>NUCLEOTIDE SEQUENCE</scope>
    <source>
        <strain evidence="2">B1M3-32</strain>
    </source>
</reference>
<dbReference type="EMBL" id="JAOSKY010000002">
    <property type="protein sequence ID" value="MCU7247232.1"/>
    <property type="molecule type" value="Genomic_DNA"/>
</dbReference>
<evidence type="ECO:0000313" key="3">
    <source>
        <dbReference type="Proteomes" id="UP001139955"/>
    </source>
</evidence>
<sequence>MIDWFGLGPTLIQLAEKHASTADHALDLDFQETRLYTSADPDDLTYKEFALHTLGDRPQTYVSCQDLRLKMNAECPKCHAEIDACPHCNSAISAHHEKGVDTLMVTDLLCMGISKRYDVAILVTQDSDMTPAVVYLESQGIRVIHIGLKHYGTALARQCWSSFDLFPLRQHIDRRKVTRHLCASGGRATRHPVNPVMSAALGAALRGIHSDD</sequence>
<accession>A0A9X3B1L9</accession>
<dbReference type="RefSeq" id="WP_301621210.1">
    <property type="nucleotide sequence ID" value="NZ_JAOSKY010000002.1"/>
</dbReference>
<evidence type="ECO:0000313" key="2">
    <source>
        <dbReference type="EMBL" id="MCU7247232.1"/>
    </source>
</evidence>